<evidence type="ECO:0000313" key="3">
    <source>
        <dbReference type="EMBL" id="XCB21423.1"/>
    </source>
</evidence>
<dbReference type="Pfam" id="PF00571">
    <property type="entry name" value="CBS"/>
    <property type="match status" value="1"/>
</dbReference>
<dbReference type="InterPro" id="IPR038076">
    <property type="entry name" value="MgtE_N_sf"/>
</dbReference>
<evidence type="ECO:0000256" key="1">
    <source>
        <dbReference type="PROSITE-ProRule" id="PRU00703"/>
    </source>
</evidence>
<dbReference type="SUPFAM" id="SSF54631">
    <property type="entry name" value="CBS-domain pair"/>
    <property type="match status" value="1"/>
</dbReference>
<dbReference type="PANTHER" id="PTHR43773:SF1">
    <property type="entry name" value="MAGNESIUM TRANSPORTER MGTE"/>
    <property type="match status" value="1"/>
</dbReference>
<dbReference type="PANTHER" id="PTHR43773">
    <property type="entry name" value="MAGNESIUM TRANSPORTER MGTE"/>
    <property type="match status" value="1"/>
</dbReference>
<dbReference type="InterPro" id="IPR006669">
    <property type="entry name" value="MgtE_transporter"/>
</dbReference>
<organism evidence="3">
    <name type="scientific">Tunturiibacter gelidiferens</name>
    <dbReference type="NCBI Taxonomy" id="3069689"/>
    <lineage>
        <taxon>Bacteria</taxon>
        <taxon>Pseudomonadati</taxon>
        <taxon>Acidobacteriota</taxon>
        <taxon>Terriglobia</taxon>
        <taxon>Terriglobales</taxon>
        <taxon>Acidobacteriaceae</taxon>
        <taxon>Tunturiibacter</taxon>
    </lineage>
</organism>
<dbReference type="SUPFAM" id="SSF158791">
    <property type="entry name" value="MgtE N-terminal domain-like"/>
    <property type="match status" value="1"/>
</dbReference>
<dbReference type="InterPro" id="IPR000644">
    <property type="entry name" value="CBS_dom"/>
</dbReference>
<dbReference type="PROSITE" id="PS51371">
    <property type="entry name" value="CBS"/>
    <property type="match status" value="1"/>
</dbReference>
<dbReference type="CDD" id="cd04606">
    <property type="entry name" value="CBS_pair_Mg_transporter"/>
    <property type="match status" value="1"/>
</dbReference>
<dbReference type="EMBL" id="CP132938">
    <property type="protein sequence ID" value="XCB21423.1"/>
    <property type="molecule type" value="Genomic_DNA"/>
</dbReference>
<dbReference type="AlphaFoldDB" id="A0AAU7YXX6"/>
<feature type="domain" description="CBS" evidence="2">
    <location>
        <begin position="371"/>
        <end position="425"/>
    </location>
</feature>
<reference evidence="3" key="1">
    <citation type="submission" date="2023-08" db="EMBL/GenBank/DDBJ databases">
        <authorList>
            <person name="Messyasz A."/>
            <person name="Mannisto M.K."/>
            <person name="Kerkhof L.J."/>
            <person name="Haggblom M."/>
        </authorList>
    </citation>
    <scope>NUCLEOTIDE SEQUENCE</scope>
    <source>
        <strain evidence="3">M8UP39</strain>
    </source>
</reference>
<name>A0AAU7YXX6_9BACT</name>
<dbReference type="KEGG" id="tgi:RBB81_17795"/>
<dbReference type="InterPro" id="IPR046342">
    <property type="entry name" value="CBS_dom_sf"/>
</dbReference>
<dbReference type="SMART" id="SM00924">
    <property type="entry name" value="MgtE_N"/>
    <property type="match status" value="1"/>
</dbReference>
<proteinExistence type="predicted"/>
<dbReference type="GO" id="GO:0016020">
    <property type="term" value="C:membrane"/>
    <property type="evidence" value="ECO:0007669"/>
    <property type="project" value="InterPro"/>
</dbReference>
<dbReference type="Pfam" id="PF03448">
    <property type="entry name" value="MgtE_N"/>
    <property type="match status" value="1"/>
</dbReference>
<reference evidence="3" key="2">
    <citation type="journal article" date="2024" name="Environ. Microbiol.">
        <title>Genome analysis and description of Tunturibacter gen. nov. expands the diversity of Terriglobia in tundra soils.</title>
        <authorList>
            <person name="Messyasz A."/>
            <person name="Mannisto M.K."/>
            <person name="Kerkhof L.J."/>
            <person name="Haggblom M.M."/>
        </authorList>
    </citation>
    <scope>NUCLEOTIDE SEQUENCE</scope>
    <source>
        <strain evidence="3">M8UP39</strain>
    </source>
</reference>
<protein>
    <submittedName>
        <fullName evidence="3">CBS domain-containing protein</fullName>
    </submittedName>
</protein>
<dbReference type="Gene3D" id="1.25.60.10">
    <property type="entry name" value="MgtE N-terminal domain-like"/>
    <property type="match status" value="1"/>
</dbReference>
<evidence type="ECO:0000259" key="2">
    <source>
        <dbReference type="PROSITE" id="PS51371"/>
    </source>
</evidence>
<gene>
    <name evidence="3" type="ORF">RBB81_17795</name>
</gene>
<dbReference type="Gene3D" id="3.10.580.10">
    <property type="entry name" value="CBS-domain"/>
    <property type="match status" value="1"/>
</dbReference>
<accession>A0AAU7YXX6</accession>
<keyword evidence="1" id="KW-0129">CBS domain</keyword>
<sequence length="425" mass="46750">MTKHANQRTSVSALMGSAIADAQGGTFGHIREFAVAPSVDAAHVHGIVLKLASSRRRDKPSLVLISQLELSPDGAMQLRKSVQPTPLPEDESFLLLERDLLDQQIIDVHGHKVVRVNDVDLVWENCQEDTPDLSLRIAEVEVGMRGAVRRLLKGLPSTSVDRIASRFGASVIPWDFVDLIDRDPARRVRLKIEQDRLSKMHPSDIADILEELAPAERHALFVSLDEEVAAEALEEVKPKMQQSLIESLDSEQIAGIVEEMDPGAAADLLSELTDERSEAILGEMDPQERQEVEDLLEFAGDSAAGRMTTEYIALTSTALVDQAIAALRDFEGDIDMITDIYLLDEEEKITALVPLVQLLLAAAGTPLTELPHSHLVTCNVDANGRKVAELFDKYNLRSLPVIDKDKHLAGVIHAEQVIALLRANH</sequence>
<dbReference type="GO" id="GO:0015095">
    <property type="term" value="F:magnesium ion transmembrane transporter activity"/>
    <property type="evidence" value="ECO:0007669"/>
    <property type="project" value="InterPro"/>
</dbReference>
<dbReference type="InterPro" id="IPR006668">
    <property type="entry name" value="Mg_transptr_MgtE_intracell_dom"/>
</dbReference>